<gene>
    <name evidence="1" type="ORF">KK1_039981</name>
</gene>
<keyword evidence="2" id="KW-1185">Reference proteome</keyword>
<organism evidence="1 2">
    <name type="scientific">Cajanus cajan</name>
    <name type="common">Pigeon pea</name>
    <name type="synonym">Cajanus indicus</name>
    <dbReference type="NCBI Taxonomy" id="3821"/>
    <lineage>
        <taxon>Eukaryota</taxon>
        <taxon>Viridiplantae</taxon>
        <taxon>Streptophyta</taxon>
        <taxon>Embryophyta</taxon>
        <taxon>Tracheophyta</taxon>
        <taxon>Spermatophyta</taxon>
        <taxon>Magnoliopsida</taxon>
        <taxon>eudicotyledons</taxon>
        <taxon>Gunneridae</taxon>
        <taxon>Pentapetalae</taxon>
        <taxon>rosids</taxon>
        <taxon>fabids</taxon>
        <taxon>Fabales</taxon>
        <taxon>Fabaceae</taxon>
        <taxon>Papilionoideae</taxon>
        <taxon>50 kb inversion clade</taxon>
        <taxon>NPAAA clade</taxon>
        <taxon>indigoferoid/millettioid clade</taxon>
        <taxon>Phaseoleae</taxon>
        <taxon>Cajanus</taxon>
    </lineage>
</organism>
<dbReference type="Proteomes" id="UP000075243">
    <property type="component" value="Unassembled WGS sequence"/>
</dbReference>
<protein>
    <submittedName>
        <fullName evidence="1">Uncharacterized protein</fullName>
    </submittedName>
</protein>
<evidence type="ECO:0000313" key="2">
    <source>
        <dbReference type="Proteomes" id="UP000075243"/>
    </source>
</evidence>
<sequence length="67" mass="7234">MRIIPPCFCPDSTSSTVPFDFQFGTSLGPSTIASLGNPLDGVASKSPFATSPVIHFILLTWEKKYTI</sequence>
<reference evidence="1" key="1">
    <citation type="journal article" date="2012" name="Nat. Biotechnol.">
        <title>Draft genome sequence of pigeonpea (Cajanus cajan), an orphan legume crop of resource-poor farmers.</title>
        <authorList>
            <person name="Varshney R.K."/>
            <person name="Chen W."/>
            <person name="Li Y."/>
            <person name="Bharti A.K."/>
            <person name="Saxena R.K."/>
            <person name="Schlueter J.A."/>
            <person name="Donoghue M.T."/>
            <person name="Azam S."/>
            <person name="Fan G."/>
            <person name="Whaley A.M."/>
            <person name="Farmer A.D."/>
            <person name="Sheridan J."/>
            <person name="Iwata A."/>
            <person name="Tuteja R."/>
            <person name="Penmetsa R.V."/>
            <person name="Wu W."/>
            <person name="Upadhyaya H.D."/>
            <person name="Yang S.P."/>
            <person name="Shah T."/>
            <person name="Saxena K.B."/>
            <person name="Michael T."/>
            <person name="McCombie W.R."/>
            <person name="Yang B."/>
            <person name="Zhang G."/>
            <person name="Yang H."/>
            <person name="Wang J."/>
            <person name="Spillane C."/>
            <person name="Cook D.R."/>
            <person name="May G.D."/>
            <person name="Xu X."/>
            <person name="Jackson S.A."/>
        </authorList>
    </citation>
    <scope>NUCLEOTIDE SEQUENCE [LARGE SCALE GENOMIC DNA]</scope>
</reference>
<dbReference type="Gramene" id="C.cajan_38535.t">
    <property type="protein sequence ID" value="C.cajan_38535.t.cds1"/>
    <property type="gene ID" value="C.cajan_38535"/>
</dbReference>
<accession>A0A151R8P7</accession>
<dbReference type="AlphaFoldDB" id="A0A151R8P7"/>
<evidence type="ECO:0000313" key="1">
    <source>
        <dbReference type="EMBL" id="KYP38755.1"/>
    </source>
</evidence>
<proteinExistence type="predicted"/>
<dbReference type="EMBL" id="KQ483969">
    <property type="protein sequence ID" value="KYP38755.1"/>
    <property type="molecule type" value="Genomic_DNA"/>
</dbReference>
<name>A0A151R8P7_CAJCA</name>